<reference evidence="1" key="1">
    <citation type="submission" date="2021-02" db="EMBL/GenBank/DDBJ databases">
        <authorList>
            <person name="Dougan E. K."/>
            <person name="Rhodes N."/>
            <person name="Thang M."/>
            <person name="Chan C."/>
        </authorList>
    </citation>
    <scope>NUCLEOTIDE SEQUENCE</scope>
</reference>
<evidence type="ECO:0000313" key="2">
    <source>
        <dbReference type="Proteomes" id="UP000654075"/>
    </source>
</evidence>
<comment type="caution">
    <text evidence="1">The sequence shown here is derived from an EMBL/GenBank/DDBJ whole genome shotgun (WGS) entry which is preliminary data.</text>
</comment>
<proteinExistence type="predicted"/>
<protein>
    <submittedName>
        <fullName evidence="1">Uncharacterized protein</fullName>
    </submittedName>
</protein>
<keyword evidence="2" id="KW-1185">Reference proteome</keyword>
<sequence>VAEMTKKAMEKVGYSIDVRIRSLELTKGEKEPRPIQVRLAINHVDNGGKAVPVWKADAPQVMTRAPKPEMGEPKRHTDGAGIAKKHKNMFASWDSTESQFGGWDWTTFNFSESEVGFLSYEMDILCLDSSADARFKGVWKESLGHLWDRIQEKGRQLHFKASLDIGDGVHGGAETGRLELEIDIYEQGNGKHEAAFGQSGTSKIGGDGKPKKASSVVFDIPVRGGMMPPDMGASKEHYHVSAFCMGMPMPAGSFQPYYKIFMGDS</sequence>
<organism evidence="1 2">
    <name type="scientific">Polarella glacialis</name>
    <name type="common">Dinoflagellate</name>
    <dbReference type="NCBI Taxonomy" id="89957"/>
    <lineage>
        <taxon>Eukaryota</taxon>
        <taxon>Sar</taxon>
        <taxon>Alveolata</taxon>
        <taxon>Dinophyceae</taxon>
        <taxon>Suessiales</taxon>
        <taxon>Suessiaceae</taxon>
        <taxon>Polarella</taxon>
    </lineage>
</organism>
<feature type="non-terminal residue" evidence="1">
    <location>
        <position position="265"/>
    </location>
</feature>
<feature type="non-terminal residue" evidence="1">
    <location>
        <position position="1"/>
    </location>
</feature>
<accession>A0A813D702</accession>
<gene>
    <name evidence="1" type="ORF">PGLA1383_LOCUS935</name>
</gene>
<dbReference type="Proteomes" id="UP000654075">
    <property type="component" value="Unassembled WGS sequence"/>
</dbReference>
<dbReference type="AlphaFoldDB" id="A0A813D702"/>
<name>A0A813D702_POLGL</name>
<evidence type="ECO:0000313" key="1">
    <source>
        <dbReference type="EMBL" id="CAE8581928.1"/>
    </source>
</evidence>
<dbReference type="EMBL" id="CAJNNV010000235">
    <property type="protein sequence ID" value="CAE8581928.1"/>
    <property type="molecule type" value="Genomic_DNA"/>
</dbReference>